<proteinExistence type="predicted"/>
<dbReference type="EMBL" id="SGPJ01000236">
    <property type="protein sequence ID" value="THG96421.1"/>
    <property type="molecule type" value="Genomic_DNA"/>
</dbReference>
<protein>
    <submittedName>
        <fullName evidence="3">Uncharacterized protein</fullName>
    </submittedName>
</protein>
<keyword evidence="4" id="KW-1185">Reference proteome</keyword>
<dbReference type="GO" id="GO:0007232">
    <property type="term" value="P:osmosensory signaling pathway via Sho1 osmosensor"/>
    <property type="evidence" value="ECO:0007669"/>
    <property type="project" value="InterPro"/>
</dbReference>
<evidence type="ECO:0000313" key="4">
    <source>
        <dbReference type="Proteomes" id="UP000309038"/>
    </source>
</evidence>
<keyword evidence="2" id="KW-0472">Membrane</keyword>
<dbReference type="GO" id="GO:0001402">
    <property type="term" value="P:signal transduction involved in filamentous growth"/>
    <property type="evidence" value="ECO:0007669"/>
    <property type="project" value="TreeGrafter"/>
</dbReference>
<evidence type="ECO:0000256" key="2">
    <source>
        <dbReference type="SAM" id="Phobius"/>
    </source>
</evidence>
<comment type="caution">
    <text evidence="3">The sequence shown here is derived from an EMBL/GenBank/DDBJ whole genome shotgun (WGS) entry which is preliminary data.</text>
</comment>
<dbReference type="GO" id="GO:0006972">
    <property type="term" value="P:hyperosmotic response"/>
    <property type="evidence" value="ECO:0007669"/>
    <property type="project" value="TreeGrafter"/>
</dbReference>
<dbReference type="PANTHER" id="PTHR35778">
    <property type="entry name" value="SIGNALING MUCIN HKR1-RELATED"/>
    <property type="match status" value="1"/>
</dbReference>
<reference evidence="3 4" key="1">
    <citation type="submission" date="2019-02" db="EMBL/GenBank/DDBJ databases">
        <title>Genome sequencing of the rare red list fungi Phlebia centrifuga.</title>
        <authorList>
            <person name="Buettner E."/>
            <person name="Kellner H."/>
        </authorList>
    </citation>
    <scope>NUCLEOTIDE SEQUENCE [LARGE SCALE GENOMIC DNA]</scope>
    <source>
        <strain evidence="3 4">DSM 108282</strain>
    </source>
</reference>
<accession>A0A4S4KE76</accession>
<dbReference type="GO" id="GO:0005576">
    <property type="term" value="C:extracellular region"/>
    <property type="evidence" value="ECO:0007669"/>
    <property type="project" value="TreeGrafter"/>
</dbReference>
<dbReference type="InterPro" id="IPR039295">
    <property type="entry name" value="MSB2"/>
</dbReference>
<evidence type="ECO:0000256" key="1">
    <source>
        <dbReference type="SAM" id="MobiDB-lite"/>
    </source>
</evidence>
<dbReference type="GO" id="GO:0030427">
    <property type="term" value="C:site of polarized growth"/>
    <property type="evidence" value="ECO:0007669"/>
    <property type="project" value="TreeGrafter"/>
</dbReference>
<keyword evidence="2" id="KW-0812">Transmembrane</keyword>
<dbReference type="AlphaFoldDB" id="A0A4S4KE76"/>
<name>A0A4S4KE76_9APHY</name>
<dbReference type="GO" id="GO:0005034">
    <property type="term" value="F:osmosensor activity"/>
    <property type="evidence" value="ECO:0007669"/>
    <property type="project" value="InterPro"/>
</dbReference>
<dbReference type="GO" id="GO:0009986">
    <property type="term" value="C:cell surface"/>
    <property type="evidence" value="ECO:0007669"/>
    <property type="project" value="TreeGrafter"/>
</dbReference>
<dbReference type="GO" id="GO:0031505">
    <property type="term" value="P:fungal-type cell wall organization"/>
    <property type="evidence" value="ECO:0007669"/>
    <property type="project" value="TreeGrafter"/>
</dbReference>
<dbReference type="PANTHER" id="PTHR35778:SF1">
    <property type="entry name" value="SIGNALING MUCIN HKR1-RELATED"/>
    <property type="match status" value="1"/>
</dbReference>
<evidence type="ECO:0000313" key="3">
    <source>
        <dbReference type="EMBL" id="THG96421.1"/>
    </source>
</evidence>
<feature type="transmembrane region" description="Helical" evidence="2">
    <location>
        <begin position="161"/>
        <end position="185"/>
    </location>
</feature>
<gene>
    <name evidence="3" type="ORF">EW026_g5401</name>
</gene>
<feature type="region of interest" description="Disordered" evidence="1">
    <location>
        <begin position="129"/>
        <end position="154"/>
    </location>
</feature>
<dbReference type="GO" id="GO:0005886">
    <property type="term" value="C:plasma membrane"/>
    <property type="evidence" value="ECO:0007669"/>
    <property type="project" value="InterPro"/>
</dbReference>
<dbReference type="GO" id="GO:0030010">
    <property type="term" value="P:establishment of cell polarity"/>
    <property type="evidence" value="ECO:0007669"/>
    <property type="project" value="TreeGrafter"/>
</dbReference>
<dbReference type="Proteomes" id="UP000309038">
    <property type="component" value="Unassembled WGS sequence"/>
</dbReference>
<sequence length="276" mass="29397">MVTSPGDGYTLVTLLLDGSIPWSLVAGNSESATQLFAFFPPILQNALGLAPSQVISAFLAVWEPTTYTGPSDVDQLGTMYFAYIPSDQVDTLANLIRAKQSVFYTSLPAPYSDLAAHVVPSFPVNAVSQSSGSDGGSSNPEPGSSADTVGSSSSSKTREDAIIGVVSSLGAITLIVLAFLVVRAIKQRRALAHHRLSDSQQDDMYVGARPDNQDFDRDSVGGARRRSFYYAEDSLRGAAGPPQGFVQSSEAGMRERRPVNAAMIGTPILRDNTMNW</sequence>
<organism evidence="3 4">
    <name type="scientific">Hermanssonia centrifuga</name>
    <dbReference type="NCBI Taxonomy" id="98765"/>
    <lineage>
        <taxon>Eukaryota</taxon>
        <taxon>Fungi</taxon>
        <taxon>Dikarya</taxon>
        <taxon>Basidiomycota</taxon>
        <taxon>Agaricomycotina</taxon>
        <taxon>Agaricomycetes</taxon>
        <taxon>Polyporales</taxon>
        <taxon>Meruliaceae</taxon>
        <taxon>Hermanssonia</taxon>
    </lineage>
</organism>
<keyword evidence="2" id="KW-1133">Transmembrane helix</keyword>